<organism evidence="2 3">
    <name type="scientific">Pelotalea chapellei</name>
    <dbReference type="NCBI Taxonomy" id="44671"/>
    <lineage>
        <taxon>Bacteria</taxon>
        <taxon>Pseudomonadati</taxon>
        <taxon>Thermodesulfobacteriota</taxon>
        <taxon>Desulfuromonadia</taxon>
        <taxon>Geobacterales</taxon>
        <taxon>Geobacteraceae</taxon>
        <taxon>Pelotalea</taxon>
    </lineage>
</organism>
<reference evidence="2 3" key="1">
    <citation type="submission" date="2021-05" db="EMBL/GenBank/DDBJ databases">
        <title>The draft genome of Geobacter chapellei DSM 13688.</title>
        <authorList>
            <person name="Xu Z."/>
            <person name="Masuda Y."/>
            <person name="Itoh H."/>
            <person name="Senoo K."/>
        </authorList>
    </citation>
    <scope>NUCLEOTIDE SEQUENCE [LARGE SCALE GENOMIC DNA]</scope>
    <source>
        <strain evidence="2 3">DSM 13688</strain>
    </source>
</reference>
<protein>
    <recommendedName>
        <fullName evidence="4">DUF2959 family protein</fullName>
    </recommendedName>
</protein>
<evidence type="ECO:0008006" key="4">
    <source>
        <dbReference type="Google" id="ProtNLM"/>
    </source>
</evidence>
<evidence type="ECO:0000256" key="1">
    <source>
        <dbReference type="SAM" id="SignalP"/>
    </source>
</evidence>
<keyword evidence="1" id="KW-0732">Signal</keyword>
<keyword evidence="3" id="KW-1185">Reference proteome</keyword>
<evidence type="ECO:0000313" key="2">
    <source>
        <dbReference type="EMBL" id="MBT1072401.1"/>
    </source>
</evidence>
<feature type="signal peptide" evidence="1">
    <location>
        <begin position="1"/>
        <end position="26"/>
    </location>
</feature>
<accession>A0ABS5U9P7</accession>
<dbReference type="RefSeq" id="WP_214299295.1">
    <property type="nucleotide sequence ID" value="NZ_JAHDYS010000010.1"/>
</dbReference>
<dbReference type="EMBL" id="JAHDYS010000010">
    <property type="protein sequence ID" value="MBT1072401.1"/>
    <property type="molecule type" value="Genomic_DNA"/>
</dbReference>
<feature type="chain" id="PRO_5045914250" description="DUF2959 family protein" evidence="1">
    <location>
        <begin position="27"/>
        <end position="216"/>
    </location>
</feature>
<dbReference type="Proteomes" id="UP000784128">
    <property type="component" value="Unassembled WGS sequence"/>
</dbReference>
<gene>
    <name evidence="2" type="ORF">KJB30_11430</name>
</gene>
<proteinExistence type="predicted"/>
<sequence>MKLSTRYAAFFATLLLAGITCLSGCATTGMQRSEKTGTTMKTVESDIQQAVIQVNLTDSSLEDLIRPGQLDVKKSFETYSKNVDTLENQGKRLFQHSDKMRAQGKEYFEEWQKQGNSYTNPEIQTLSEQRRAELGAVYGNISDSSVGVKGAFKTYLTDIKEIRNYLLNDLTPKGIDTITPSAQKAIKDGDNLKDSIKPVLAAIGSARSELAQSGTK</sequence>
<name>A0ABS5U9P7_9BACT</name>
<comment type="caution">
    <text evidence="2">The sequence shown here is derived from an EMBL/GenBank/DDBJ whole genome shotgun (WGS) entry which is preliminary data.</text>
</comment>
<evidence type="ECO:0000313" key="3">
    <source>
        <dbReference type="Proteomes" id="UP000784128"/>
    </source>
</evidence>